<evidence type="ECO:0000313" key="3">
    <source>
        <dbReference type="EMBL" id="ESR58142.1"/>
    </source>
</evidence>
<evidence type="ECO:0000256" key="2">
    <source>
        <dbReference type="SAM" id="SignalP"/>
    </source>
</evidence>
<sequence>MGFYESWLIIPVFFSLLLLSMAGDTKSSDPVYLQELFHSYANETLSKHHTGHFYNLSLPSNSSGMQVSVIRIRSREFWATGVNFSSLRIPPRVIALPFVKRIALLNENLGNWSSHYYQVPNHSLVAPVVGFSAFDASNPSTLSNEELTLIVSGDPVSILFPDIGLKDKNVTLKCVKFGAGMSVEFSNMTTPNECVAKGPGHFSVVIPFQPQPPRPLPPSPKTKDERSWKSWVIGFVAGFGGLALLILVGVATYKLVRRKMIRKMESESEKAEPLDTTWIGRSRMPSASMIRTQPALEHEYVP</sequence>
<keyword evidence="2" id="KW-0732">Signal</keyword>
<accession>V4TX76</accession>
<dbReference type="OMA" id="TIRNYEC"/>
<protein>
    <recommendedName>
        <fullName evidence="5">Legume lectin domain-containing protein</fullName>
    </recommendedName>
</protein>
<keyword evidence="1" id="KW-1133">Transmembrane helix</keyword>
<dbReference type="InParanoid" id="V4TX76"/>
<dbReference type="OrthoDB" id="768690at2759"/>
<dbReference type="PANTHER" id="PTHR33512:SF7">
    <property type="entry name" value="LEGUME LECTIN DOMAIN-CONTAINING PROTEIN"/>
    <property type="match status" value="1"/>
</dbReference>
<feature type="transmembrane region" description="Helical" evidence="1">
    <location>
        <begin position="231"/>
        <end position="256"/>
    </location>
</feature>
<gene>
    <name evidence="3" type="ORF">CICLE_v10023512mg</name>
</gene>
<dbReference type="PANTHER" id="PTHR33512">
    <property type="entry name" value="PROTEIN, PUTATIVE (DUF1191)-RELATED"/>
    <property type="match status" value="1"/>
</dbReference>
<dbReference type="Gramene" id="ESR58142">
    <property type="protein sequence ID" value="ESR58142"/>
    <property type="gene ID" value="CICLE_v10023512mg"/>
</dbReference>
<organism evidence="3 4">
    <name type="scientific">Citrus clementina</name>
    <name type="common">Clementine</name>
    <name type="synonym">Citrus deliciosa x Citrus sinensis</name>
    <dbReference type="NCBI Taxonomy" id="85681"/>
    <lineage>
        <taxon>Eukaryota</taxon>
        <taxon>Viridiplantae</taxon>
        <taxon>Streptophyta</taxon>
        <taxon>Embryophyta</taxon>
        <taxon>Tracheophyta</taxon>
        <taxon>Spermatophyta</taxon>
        <taxon>Magnoliopsida</taxon>
        <taxon>eudicotyledons</taxon>
        <taxon>Gunneridae</taxon>
        <taxon>Pentapetalae</taxon>
        <taxon>rosids</taxon>
        <taxon>malvids</taxon>
        <taxon>Sapindales</taxon>
        <taxon>Rutaceae</taxon>
        <taxon>Aurantioideae</taxon>
        <taxon>Citrus</taxon>
    </lineage>
</organism>
<keyword evidence="4" id="KW-1185">Reference proteome</keyword>
<keyword evidence="1" id="KW-0812">Transmembrane</keyword>
<evidence type="ECO:0008006" key="5">
    <source>
        <dbReference type="Google" id="ProtNLM"/>
    </source>
</evidence>
<dbReference type="EMBL" id="KI536661">
    <property type="protein sequence ID" value="ESR58142.1"/>
    <property type="molecule type" value="Genomic_DNA"/>
</dbReference>
<dbReference type="Pfam" id="PF06697">
    <property type="entry name" value="DUF1191"/>
    <property type="match status" value="1"/>
</dbReference>
<dbReference type="eggNOG" id="ENOG502RXYY">
    <property type="taxonomic scope" value="Eukaryota"/>
</dbReference>
<evidence type="ECO:0000256" key="1">
    <source>
        <dbReference type="SAM" id="Phobius"/>
    </source>
</evidence>
<feature type="signal peptide" evidence="2">
    <location>
        <begin position="1"/>
        <end position="22"/>
    </location>
</feature>
<dbReference type="AlphaFoldDB" id="V4TX76"/>
<reference evidence="3 4" key="1">
    <citation type="submission" date="2013-10" db="EMBL/GenBank/DDBJ databases">
        <authorList>
            <consortium name="International Citrus Genome Consortium"/>
            <person name="Jenkins J."/>
            <person name="Schmutz J."/>
            <person name="Prochnik S."/>
            <person name="Rokhsar D."/>
            <person name="Gmitter F."/>
            <person name="Ollitrault P."/>
            <person name="Machado M."/>
            <person name="Talon M."/>
            <person name="Wincker P."/>
            <person name="Jaillon O."/>
            <person name="Morgante M."/>
        </authorList>
    </citation>
    <scope>NUCLEOTIDE SEQUENCE</scope>
    <source>
        <strain evidence="4">cv. Clemenules</strain>
    </source>
</reference>
<evidence type="ECO:0000313" key="4">
    <source>
        <dbReference type="Proteomes" id="UP000030687"/>
    </source>
</evidence>
<feature type="chain" id="PRO_5004730063" description="Legume lectin domain-containing protein" evidence="2">
    <location>
        <begin position="23"/>
        <end position="302"/>
    </location>
</feature>
<dbReference type="KEGG" id="cic:CICLE_v10023512mg"/>
<keyword evidence="1" id="KW-0472">Membrane</keyword>
<dbReference type="InterPro" id="IPR010605">
    <property type="entry name" value="DUF1191"/>
</dbReference>
<name>V4TX76_CITCL</name>
<dbReference type="STRING" id="85681.V4TX76"/>
<dbReference type="Proteomes" id="UP000030687">
    <property type="component" value="Unassembled WGS sequence"/>
</dbReference>
<dbReference type="GO" id="GO:0016020">
    <property type="term" value="C:membrane"/>
    <property type="evidence" value="ECO:0007669"/>
    <property type="project" value="TreeGrafter"/>
</dbReference>
<proteinExistence type="predicted"/>